<accession>A0A0A1W996</accession>
<dbReference type="OrthoDB" id="7448680at2"/>
<evidence type="ECO:0000313" key="1">
    <source>
        <dbReference type="EMBL" id="GAM01742.1"/>
    </source>
</evidence>
<dbReference type="Proteomes" id="UP000032305">
    <property type="component" value="Unassembled WGS sequence"/>
</dbReference>
<evidence type="ECO:0000313" key="2">
    <source>
        <dbReference type="Proteomes" id="UP000032305"/>
    </source>
</evidence>
<gene>
    <name evidence="1" type="ORF">SP5_068_01100</name>
</gene>
<sequence>MGGKTTTTSGPSKAALPYLNSATTATQNAYNQSQGLADQSVGILQQNLPGVVERTINNPLLGAASGYTSDVLGGKYLTGNPLLSQQIANTNESVTNGVNSALGSRGLAGGSAASQILARELAKNETNLRYTDYNNERTRMDQAVGNATALNGADNQNLAALLTYLTGMTNLPQGVANNYAGSIGSLWGNSTTTTQKQSPSLGAILGQIAGNVASSARFGG</sequence>
<proteinExistence type="predicted"/>
<dbReference type="AlphaFoldDB" id="A0A0A1W996"/>
<comment type="caution">
    <text evidence="1">The sequence shown here is derived from an EMBL/GenBank/DDBJ whole genome shotgun (WGS) entry which is preliminary data.</text>
</comment>
<organism evidence="1 2">
    <name type="scientific">Sphingomonas parapaucimobilis NBRC 15100</name>
    <dbReference type="NCBI Taxonomy" id="1219049"/>
    <lineage>
        <taxon>Bacteria</taxon>
        <taxon>Pseudomonadati</taxon>
        <taxon>Pseudomonadota</taxon>
        <taxon>Alphaproteobacteria</taxon>
        <taxon>Sphingomonadales</taxon>
        <taxon>Sphingomonadaceae</taxon>
        <taxon>Sphingomonas</taxon>
    </lineage>
</organism>
<protein>
    <submittedName>
        <fullName evidence="1">Uncharacterized protein</fullName>
    </submittedName>
</protein>
<name>A0A0A1W996_9SPHN</name>
<keyword evidence="2" id="KW-1185">Reference proteome</keyword>
<dbReference type="EMBL" id="BBPI01000068">
    <property type="protein sequence ID" value="GAM01742.1"/>
    <property type="molecule type" value="Genomic_DNA"/>
</dbReference>
<dbReference type="RefSeq" id="WP_042488933.1">
    <property type="nucleotide sequence ID" value="NZ_BBPI01000068.1"/>
</dbReference>
<reference evidence="1 2" key="1">
    <citation type="submission" date="2014-11" db="EMBL/GenBank/DDBJ databases">
        <title>Whole genome shotgun sequence of Sphingomonas parapaucimobilis NBRC 15100.</title>
        <authorList>
            <person name="Katano-Makiyama Y."/>
            <person name="Hosoyama A."/>
            <person name="Hashimoto M."/>
            <person name="Hosoyama Y."/>
            <person name="Noguchi M."/>
            <person name="Numata M."/>
            <person name="Tsuchikane K."/>
            <person name="Hirakata S."/>
            <person name="Uohara A."/>
            <person name="Shimodaira J."/>
            <person name="Ohji S."/>
            <person name="Ichikawa N."/>
            <person name="Kimura A."/>
            <person name="Yamazoe A."/>
            <person name="Fujita N."/>
        </authorList>
    </citation>
    <scope>NUCLEOTIDE SEQUENCE [LARGE SCALE GENOMIC DNA]</scope>
    <source>
        <strain evidence="1 2">NBRC 15100</strain>
    </source>
</reference>
<dbReference type="eggNOG" id="ENOG50301PW">
    <property type="taxonomic scope" value="Bacteria"/>
</dbReference>